<organism evidence="11 12">
    <name type="scientific">Berkelbacteria bacterium GW2011_GWE1_39_12</name>
    <dbReference type="NCBI Taxonomy" id="1618337"/>
    <lineage>
        <taxon>Bacteria</taxon>
        <taxon>Candidatus Berkelbacteria</taxon>
    </lineage>
</organism>
<evidence type="ECO:0000256" key="3">
    <source>
        <dbReference type="ARBA" id="ARBA00019010"/>
    </source>
</evidence>
<dbReference type="AlphaFoldDB" id="A0A0G4B517"/>
<evidence type="ECO:0000256" key="5">
    <source>
        <dbReference type="ARBA" id="ARBA00022694"/>
    </source>
</evidence>
<dbReference type="PATRIC" id="fig|1618337.4.peg.709"/>
<dbReference type="KEGG" id="bbgw:UT28_C0001G0711"/>
<comment type="subcellular location">
    <subcellularLocation>
        <location evidence="1">Cytoplasm</location>
    </subcellularLocation>
</comment>
<evidence type="ECO:0000256" key="8">
    <source>
        <dbReference type="ARBA" id="ARBA00022840"/>
    </source>
</evidence>
<dbReference type="PANTHER" id="PTHR33540">
    <property type="entry name" value="TRNA THREONYLCARBAMOYLADENOSINE BIOSYNTHESIS PROTEIN TSAE"/>
    <property type="match status" value="1"/>
</dbReference>
<evidence type="ECO:0000256" key="2">
    <source>
        <dbReference type="ARBA" id="ARBA00007599"/>
    </source>
</evidence>
<proteinExistence type="inferred from homology"/>
<evidence type="ECO:0000256" key="4">
    <source>
        <dbReference type="ARBA" id="ARBA00022490"/>
    </source>
</evidence>
<dbReference type="InterPro" id="IPR003442">
    <property type="entry name" value="T6A_TsaE"/>
</dbReference>
<accession>A0A0G4B517</accession>
<dbReference type="PANTHER" id="PTHR33540:SF2">
    <property type="entry name" value="TRNA THREONYLCARBAMOYLADENOSINE BIOSYNTHESIS PROTEIN TSAE"/>
    <property type="match status" value="1"/>
</dbReference>
<dbReference type="Proteomes" id="UP000035648">
    <property type="component" value="Chromosome"/>
</dbReference>
<dbReference type="Pfam" id="PF02367">
    <property type="entry name" value="TsaE"/>
    <property type="match status" value="1"/>
</dbReference>
<evidence type="ECO:0000256" key="1">
    <source>
        <dbReference type="ARBA" id="ARBA00004496"/>
    </source>
</evidence>
<dbReference type="SUPFAM" id="SSF52540">
    <property type="entry name" value="P-loop containing nucleoside triphosphate hydrolases"/>
    <property type="match status" value="1"/>
</dbReference>
<keyword evidence="9" id="KW-0460">Magnesium</keyword>
<dbReference type="GO" id="GO:0005737">
    <property type="term" value="C:cytoplasm"/>
    <property type="evidence" value="ECO:0007669"/>
    <property type="project" value="UniProtKB-SubCell"/>
</dbReference>
<reference evidence="11 12" key="1">
    <citation type="journal article" date="2015" name="Nature">
        <title>rRNA introns, odd ribosomes, and small enigmatic genomes across a large radiation of phyla.</title>
        <authorList>
            <person name="Brown C.T."/>
            <person name="Hug L.A."/>
            <person name="Thomas B.C."/>
            <person name="Sharon I."/>
            <person name="Castelle C.J."/>
            <person name="Singh A."/>
            <person name="Wilkins M.J."/>
            <person name="Williams K.H."/>
            <person name="Banfield J.F."/>
        </authorList>
    </citation>
    <scope>NUCLEOTIDE SEQUENCE [LARGE SCALE GENOMIC DNA]</scope>
</reference>
<sequence length="153" mass="16962">MITKSSEETIEIALKLAADLKGGEILALHGDLGGGKTTFTKGLAEGLKVNDTVTSPTFVLLKVYSGKIDDKKIELVHVDAYRVESIDDIKSVGIEDYLDRQDIILVVEWAEKIKEILPKNVINIYFERIEKQGSAKAGSLDENERKIKIDFAN</sequence>
<dbReference type="InterPro" id="IPR027417">
    <property type="entry name" value="P-loop_NTPase"/>
</dbReference>
<dbReference type="GO" id="GO:0046872">
    <property type="term" value="F:metal ion binding"/>
    <property type="evidence" value="ECO:0007669"/>
    <property type="project" value="UniProtKB-KW"/>
</dbReference>
<name>A0A0G4B517_9BACT</name>
<evidence type="ECO:0000256" key="9">
    <source>
        <dbReference type="ARBA" id="ARBA00022842"/>
    </source>
</evidence>
<keyword evidence="8" id="KW-0067">ATP-binding</keyword>
<keyword evidence="6" id="KW-0479">Metal-binding</keyword>
<protein>
    <recommendedName>
        <fullName evidence="3">tRNA threonylcarbamoyladenosine biosynthesis protein TsaE</fullName>
    </recommendedName>
    <alternativeName>
        <fullName evidence="10">t(6)A37 threonylcarbamoyladenosine biosynthesis protein TsaE</fullName>
    </alternativeName>
</protein>
<dbReference type="GO" id="GO:0002949">
    <property type="term" value="P:tRNA threonylcarbamoyladenosine modification"/>
    <property type="evidence" value="ECO:0007669"/>
    <property type="project" value="InterPro"/>
</dbReference>
<dbReference type="GO" id="GO:0005524">
    <property type="term" value="F:ATP binding"/>
    <property type="evidence" value="ECO:0007669"/>
    <property type="project" value="UniProtKB-KW"/>
</dbReference>
<evidence type="ECO:0000256" key="7">
    <source>
        <dbReference type="ARBA" id="ARBA00022741"/>
    </source>
</evidence>
<dbReference type="Gene3D" id="3.40.50.300">
    <property type="entry name" value="P-loop containing nucleotide triphosphate hydrolases"/>
    <property type="match status" value="1"/>
</dbReference>
<evidence type="ECO:0000313" key="12">
    <source>
        <dbReference type="Proteomes" id="UP000035648"/>
    </source>
</evidence>
<evidence type="ECO:0000313" key="11">
    <source>
        <dbReference type="EMBL" id="AKM82503.1"/>
    </source>
</evidence>
<dbReference type="EMBL" id="CP011213">
    <property type="protein sequence ID" value="AKM82503.1"/>
    <property type="molecule type" value="Genomic_DNA"/>
</dbReference>
<keyword evidence="7" id="KW-0547">Nucleotide-binding</keyword>
<keyword evidence="4" id="KW-0963">Cytoplasm</keyword>
<keyword evidence="5" id="KW-0819">tRNA processing</keyword>
<gene>
    <name evidence="11" type="ORF">UT28_C0001G0711</name>
</gene>
<evidence type="ECO:0000256" key="10">
    <source>
        <dbReference type="ARBA" id="ARBA00032441"/>
    </source>
</evidence>
<comment type="similarity">
    <text evidence="2">Belongs to the TsaE family.</text>
</comment>
<dbReference type="NCBIfam" id="TIGR00150">
    <property type="entry name" value="T6A_YjeE"/>
    <property type="match status" value="1"/>
</dbReference>
<evidence type="ECO:0000256" key="6">
    <source>
        <dbReference type="ARBA" id="ARBA00022723"/>
    </source>
</evidence>
<dbReference type="STRING" id="1618337.UT28_C0001G0711"/>